<evidence type="ECO:0000256" key="11">
    <source>
        <dbReference type="ARBA" id="ARBA00022989"/>
    </source>
</evidence>
<dbReference type="SMART" id="SM00304">
    <property type="entry name" value="HAMP"/>
    <property type="match status" value="1"/>
</dbReference>
<dbReference type="RefSeq" id="WP_092455002.1">
    <property type="nucleotide sequence ID" value="NZ_FOJI01000011.1"/>
</dbReference>
<dbReference type="GO" id="GO:0005524">
    <property type="term" value="F:ATP binding"/>
    <property type="evidence" value="ECO:0007669"/>
    <property type="project" value="UniProtKB-KW"/>
</dbReference>
<dbReference type="Proteomes" id="UP000199701">
    <property type="component" value="Unassembled WGS sequence"/>
</dbReference>
<evidence type="ECO:0000256" key="8">
    <source>
        <dbReference type="ARBA" id="ARBA00022741"/>
    </source>
</evidence>
<dbReference type="InterPro" id="IPR003661">
    <property type="entry name" value="HisK_dim/P_dom"/>
</dbReference>
<dbReference type="PANTHER" id="PTHR45528:SF1">
    <property type="entry name" value="SENSOR HISTIDINE KINASE CPXA"/>
    <property type="match status" value="1"/>
</dbReference>
<dbReference type="AlphaFoldDB" id="A0A1I0R147"/>
<keyword evidence="12" id="KW-0902">Two-component regulatory system</keyword>
<dbReference type="CDD" id="cd06225">
    <property type="entry name" value="HAMP"/>
    <property type="match status" value="1"/>
</dbReference>
<dbReference type="PROSITE" id="PS50885">
    <property type="entry name" value="HAMP"/>
    <property type="match status" value="1"/>
</dbReference>
<evidence type="ECO:0000256" key="14">
    <source>
        <dbReference type="SAM" id="Phobius"/>
    </source>
</evidence>
<feature type="domain" description="Histidine kinase" evidence="15">
    <location>
        <begin position="254"/>
        <end position="473"/>
    </location>
</feature>
<proteinExistence type="predicted"/>
<accession>A0A1I0R147</accession>
<evidence type="ECO:0000256" key="1">
    <source>
        <dbReference type="ARBA" id="ARBA00000085"/>
    </source>
</evidence>
<evidence type="ECO:0000256" key="3">
    <source>
        <dbReference type="ARBA" id="ARBA00012438"/>
    </source>
</evidence>
<gene>
    <name evidence="17" type="ORF">SAMN05421659_11117</name>
</gene>
<protein>
    <recommendedName>
        <fullName evidence="3">histidine kinase</fullName>
        <ecNumber evidence="3">2.7.13.3</ecNumber>
    </recommendedName>
</protein>
<dbReference type="SMART" id="SM00387">
    <property type="entry name" value="HATPase_c"/>
    <property type="match status" value="1"/>
</dbReference>
<dbReference type="Pfam" id="PF02518">
    <property type="entry name" value="HATPase_c"/>
    <property type="match status" value="1"/>
</dbReference>
<keyword evidence="18" id="KW-1185">Reference proteome</keyword>
<keyword evidence="4" id="KW-1003">Cell membrane</keyword>
<evidence type="ECO:0000256" key="12">
    <source>
        <dbReference type="ARBA" id="ARBA00023012"/>
    </source>
</evidence>
<evidence type="ECO:0000256" key="9">
    <source>
        <dbReference type="ARBA" id="ARBA00022777"/>
    </source>
</evidence>
<evidence type="ECO:0000313" key="17">
    <source>
        <dbReference type="EMBL" id="SEW34194.1"/>
    </source>
</evidence>
<evidence type="ECO:0000256" key="6">
    <source>
        <dbReference type="ARBA" id="ARBA00022679"/>
    </source>
</evidence>
<dbReference type="Pfam" id="PF00672">
    <property type="entry name" value="HAMP"/>
    <property type="match status" value="1"/>
</dbReference>
<dbReference type="InterPro" id="IPR036097">
    <property type="entry name" value="HisK_dim/P_sf"/>
</dbReference>
<dbReference type="Gene3D" id="3.30.565.10">
    <property type="entry name" value="Histidine kinase-like ATPase, C-terminal domain"/>
    <property type="match status" value="1"/>
</dbReference>
<evidence type="ECO:0000256" key="10">
    <source>
        <dbReference type="ARBA" id="ARBA00022840"/>
    </source>
</evidence>
<dbReference type="InterPro" id="IPR036890">
    <property type="entry name" value="HATPase_C_sf"/>
</dbReference>
<comment type="catalytic activity">
    <reaction evidence="1">
        <text>ATP + protein L-histidine = ADP + protein N-phospho-L-histidine.</text>
        <dbReference type="EC" id="2.7.13.3"/>
    </reaction>
</comment>
<evidence type="ECO:0000256" key="2">
    <source>
        <dbReference type="ARBA" id="ARBA00004651"/>
    </source>
</evidence>
<dbReference type="SMART" id="SM00388">
    <property type="entry name" value="HisKA"/>
    <property type="match status" value="1"/>
</dbReference>
<dbReference type="Gene3D" id="1.10.287.130">
    <property type="match status" value="1"/>
</dbReference>
<dbReference type="CDD" id="cd00082">
    <property type="entry name" value="HisKA"/>
    <property type="match status" value="1"/>
</dbReference>
<evidence type="ECO:0000256" key="4">
    <source>
        <dbReference type="ARBA" id="ARBA00022475"/>
    </source>
</evidence>
<evidence type="ECO:0000259" key="15">
    <source>
        <dbReference type="PROSITE" id="PS50109"/>
    </source>
</evidence>
<dbReference type="PANTHER" id="PTHR45528">
    <property type="entry name" value="SENSOR HISTIDINE KINASE CPXA"/>
    <property type="match status" value="1"/>
</dbReference>
<keyword evidence="5" id="KW-0597">Phosphoprotein</keyword>
<evidence type="ECO:0000313" key="18">
    <source>
        <dbReference type="Proteomes" id="UP000199701"/>
    </source>
</evidence>
<dbReference type="PRINTS" id="PR00344">
    <property type="entry name" value="BCTRLSENSOR"/>
</dbReference>
<dbReference type="EMBL" id="FOJI01000011">
    <property type="protein sequence ID" value="SEW34194.1"/>
    <property type="molecule type" value="Genomic_DNA"/>
</dbReference>
<feature type="transmembrane region" description="Helical" evidence="14">
    <location>
        <begin position="159"/>
        <end position="177"/>
    </location>
</feature>
<name>A0A1I0R147_9FIRM</name>
<evidence type="ECO:0000259" key="16">
    <source>
        <dbReference type="PROSITE" id="PS50885"/>
    </source>
</evidence>
<feature type="transmembrane region" description="Helical" evidence="14">
    <location>
        <begin position="12"/>
        <end position="36"/>
    </location>
</feature>
<dbReference type="SUPFAM" id="SSF47384">
    <property type="entry name" value="Homodimeric domain of signal transducing histidine kinase"/>
    <property type="match status" value="1"/>
</dbReference>
<keyword evidence="7 14" id="KW-0812">Transmembrane</keyword>
<feature type="domain" description="HAMP" evidence="16">
    <location>
        <begin position="187"/>
        <end position="239"/>
    </location>
</feature>
<keyword evidence="13 14" id="KW-0472">Membrane</keyword>
<comment type="subcellular location">
    <subcellularLocation>
        <location evidence="2">Cell membrane</location>
        <topology evidence="2">Multi-pass membrane protein</topology>
    </subcellularLocation>
</comment>
<dbReference type="STRING" id="99656.SAMN05421659_11117"/>
<sequence>MTIKRRLLISNFLMLVMPIIMTIVISFCVVLVVMGITGVNDFHSLKDGRAFDNATDEVTVLSQKWSGSSEFSKIRSDIDSFNKKYNNDQVFLFIYEGNDLLYPSASPYTPSLDKVLLHEEKYILIVDTTATYKVTVDKYTVILECNNYTINNHRAFGNYYYIGIFLPISLIILIYFLNRALTHFVFKSIITPIDILVYGVNQICDGNLAYRIEYDKKDEFAQICYDFNDMAHRLSDMVEARQKDEISRRELIAGISHDLRTPLTSIKAYVEGLEKGVASTPQVQKRYFETIKSKTSDLEYIINQLFLFSKLDVGEFPLYMEGIDIGEEIDNLVNNLRNEYAQKGLIINLNRNLKNVFVKIDVMQFHNVIQNILENSAKYKKEEIVVTEIVCIEDITNVIITLTDNGPGVPNEAIEKLFELFYRSDASRKNPSNGSGIGLATAKKIINMMNGEIRAKNVVNGGLAIVITLPIEKSGEKE</sequence>
<keyword evidence="11 14" id="KW-1133">Transmembrane helix</keyword>
<dbReference type="EC" id="2.7.13.3" evidence="3"/>
<reference evidence="17 18" key="1">
    <citation type="submission" date="2016-10" db="EMBL/GenBank/DDBJ databases">
        <authorList>
            <person name="de Groot N.N."/>
        </authorList>
    </citation>
    <scope>NUCLEOTIDE SEQUENCE [LARGE SCALE GENOMIC DNA]</scope>
    <source>
        <strain evidence="17 18">DSM 9179</strain>
    </source>
</reference>
<keyword evidence="6" id="KW-0808">Transferase</keyword>
<dbReference type="InterPro" id="IPR003660">
    <property type="entry name" value="HAMP_dom"/>
</dbReference>
<dbReference type="GO" id="GO:0005886">
    <property type="term" value="C:plasma membrane"/>
    <property type="evidence" value="ECO:0007669"/>
    <property type="project" value="UniProtKB-SubCell"/>
</dbReference>
<dbReference type="SUPFAM" id="SSF158472">
    <property type="entry name" value="HAMP domain-like"/>
    <property type="match status" value="1"/>
</dbReference>
<dbReference type="InterPro" id="IPR004358">
    <property type="entry name" value="Sig_transdc_His_kin-like_C"/>
</dbReference>
<dbReference type="PROSITE" id="PS50109">
    <property type="entry name" value="HIS_KIN"/>
    <property type="match status" value="1"/>
</dbReference>
<keyword evidence="9 17" id="KW-0418">Kinase</keyword>
<evidence type="ECO:0000256" key="13">
    <source>
        <dbReference type="ARBA" id="ARBA00023136"/>
    </source>
</evidence>
<organism evidence="17 18">
    <name type="scientific">[Clostridium] fimetarium</name>
    <dbReference type="NCBI Taxonomy" id="99656"/>
    <lineage>
        <taxon>Bacteria</taxon>
        <taxon>Bacillati</taxon>
        <taxon>Bacillota</taxon>
        <taxon>Clostridia</taxon>
        <taxon>Lachnospirales</taxon>
        <taxon>Lachnospiraceae</taxon>
    </lineage>
</organism>
<dbReference type="OrthoDB" id="335833at2"/>
<dbReference type="SUPFAM" id="SSF55874">
    <property type="entry name" value="ATPase domain of HSP90 chaperone/DNA topoisomerase II/histidine kinase"/>
    <property type="match status" value="1"/>
</dbReference>
<dbReference type="InterPro" id="IPR050398">
    <property type="entry name" value="HssS/ArlS-like"/>
</dbReference>
<dbReference type="InterPro" id="IPR005467">
    <property type="entry name" value="His_kinase_dom"/>
</dbReference>
<keyword evidence="8" id="KW-0547">Nucleotide-binding</keyword>
<evidence type="ECO:0000256" key="5">
    <source>
        <dbReference type="ARBA" id="ARBA00022553"/>
    </source>
</evidence>
<dbReference type="GO" id="GO:0000155">
    <property type="term" value="F:phosphorelay sensor kinase activity"/>
    <property type="evidence" value="ECO:0007669"/>
    <property type="project" value="InterPro"/>
</dbReference>
<dbReference type="FunFam" id="3.30.565.10:FF:000006">
    <property type="entry name" value="Sensor histidine kinase WalK"/>
    <property type="match status" value="1"/>
</dbReference>
<evidence type="ECO:0000256" key="7">
    <source>
        <dbReference type="ARBA" id="ARBA00022692"/>
    </source>
</evidence>
<keyword evidence="10" id="KW-0067">ATP-binding</keyword>
<dbReference type="Gene3D" id="6.10.340.10">
    <property type="match status" value="1"/>
</dbReference>
<dbReference type="Pfam" id="PF00512">
    <property type="entry name" value="HisKA"/>
    <property type="match status" value="1"/>
</dbReference>
<dbReference type="InterPro" id="IPR003594">
    <property type="entry name" value="HATPase_dom"/>
</dbReference>